<sequence>MKVKTLLIKAGAIVAATSIATTTQLTGAAAAATQFPSGAHDGMTVDWSGDWVNLNRLDNVTLQLCDASPKDKNKATARLQAYITKGNTWRIATAPAVFQVPIGDKKCWEWRKVFLTYFDDDEVLAYARVAFYGSTQSDSPLDWWWVKWVRNPFVGS</sequence>
<organism evidence="2 3">
    <name type="scientific">Kibdelosporangium lantanae</name>
    <dbReference type="NCBI Taxonomy" id="1497396"/>
    <lineage>
        <taxon>Bacteria</taxon>
        <taxon>Bacillati</taxon>
        <taxon>Actinomycetota</taxon>
        <taxon>Actinomycetes</taxon>
        <taxon>Pseudonocardiales</taxon>
        <taxon>Pseudonocardiaceae</taxon>
        <taxon>Kibdelosporangium</taxon>
    </lineage>
</organism>
<comment type="caution">
    <text evidence="2">The sequence shown here is derived from an EMBL/GenBank/DDBJ whole genome shotgun (WGS) entry which is preliminary data.</text>
</comment>
<accession>A0ABW3M437</accession>
<keyword evidence="3" id="KW-1185">Reference proteome</keyword>
<keyword evidence="1" id="KW-0732">Signal</keyword>
<evidence type="ECO:0008006" key="4">
    <source>
        <dbReference type="Google" id="ProtNLM"/>
    </source>
</evidence>
<protein>
    <recommendedName>
        <fullName evidence="4">Secreted protein</fullName>
    </recommendedName>
</protein>
<gene>
    <name evidence="2" type="ORF">ACFQ1S_00280</name>
</gene>
<feature type="chain" id="PRO_5045457953" description="Secreted protein" evidence="1">
    <location>
        <begin position="21"/>
        <end position="156"/>
    </location>
</feature>
<dbReference type="Proteomes" id="UP001597045">
    <property type="component" value="Unassembled WGS sequence"/>
</dbReference>
<dbReference type="EMBL" id="JBHTIS010000006">
    <property type="protein sequence ID" value="MFD1044139.1"/>
    <property type="molecule type" value="Genomic_DNA"/>
</dbReference>
<evidence type="ECO:0000313" key="3">
    <source>
        <dbReference type="Proteomes" id="UP001597045"/>
    </source>
</evidence>
<reference evidence="3" key="1">
    <citation type="journal article" date="2019" name="Int. J. Syst. Evol. Microbiol.">
        <title>The Global Catalogue of Microorganisms (GCM) 10K type strain sequencing project: providing services to taxonomists for standard genome sequencing and annotation.</title>
        <authorList>
            <consortium name="The Broad Institute Genomics Platform"/>
            <consortium name="The Broad Institute Genome Sequencing Center for Infectious Disease"/>
            <person name="Wu L."/>
            <person name="Ma J."/>
        </authorList>
    </citation>
    <scope>NUCLEOTIDE SEQUENCE [LARGE SCALE GENOMIC DNA]</scope>
    <source>
        <strain evidence="3">JCM 31486</strain>
    </source>
</reference>
<evidence type="ECO:0000313" key="2">
    <source>
        <dbReference type="EMBL" id="MFD1044139.1"/>
    </source>
</evidence>
<feature type="signal peptide" evidence="1">
    <location>
        <begin position="1"/>
        <end position="20"/>
    </location>
</feature>
<proteinExistence type="predicted"/>
<name>A0ABW3M437_9PSEU</name>
<evidence type="ECO:0000256" key="1">
    <source>
        <dbReference type="SAM" id="SignalP"/>
    </source>
</evidence>